<gene>
    <name evidence="2" type="ORF">C3B61_02210</name>
</gene>
<dbReference type="EMBL" id="PPXD01000004">
    <property type="protein sequence ID" value="POH69438.1"/>
    <property type="molecule type" value="Genomic_DNA"/>
</dbReference>
<dbReference type="SUPFAM" id="SSF52980">
    <property type="entry name" value="Restriction endonuclease-like"/>
    <property type="match status" value="1"/>
</dbReference>
<organism evidence="2 3">
    <name type="scientific">Cryobacterium zongtaii</name>
    <dbReference type="NCBI Taxonomy" id="1259217"/>
    <lineage>
        <taxon>Bacteria</taxon>
        <taxon>Bacillati</taxon>
        <taxon>Actinomycetota</taxon>
        <taxon>Actinomycetes</taxon>
        <taxon>Micrococcales</taxon>
        <taxon>Microbacteriaceae</taxon>
        <taxon>Cryobacterium</taxon>
    </lineage>
</organism>
<dbReference type="InterPro" id="IPR011335">
    <property type="entry name" value="Restrct_endonuc-II-like"/>
</dbReference>
<sequence>MKRRTEIPTALRGRAFSHQEGLAEGVTRARMRGDDLATPYYGIRSPPLDPTDPLAHVRAYLPHLSSEQFFSHSSAALIHGLPLPPRLARDPRVHVSTHIAGLRHGGRGVVGHHVQRDRVRVVVVSGVPVTAPVDTWCQLSTLLALDTLIEVGDALVRRKRPLATMAELRTGVLRYTGQRGAKRLREAFESVRPRTDSAKETATRLMIVRAGLPEPEVNGEIFDRRGRKIATGDLVFRGYRVLVEYDGEQHRADEDQYHWDVDRLDAIMEAGWRVIRVNKSHLRMSPSPALRKITTALEAAGWRP</sequence>
<reference evidence="2 3" key="1">
    <citation type="submission" date="2018-01" db="EMBL/GenBank/DDBJ databases">
        <title>Cryobacterium sp. nov., from glaciers in China.</title>
        <authorList>
            <person name="Liu Q."/>
            <person name="Xin Y.-H."/>
        </authorList>
    </citation>
    <scope>NUCLEOTIDE SEQUENCE [LARGE SCALE GENOMIC DNA]</scope>
    <source>
        <strain evidence="2 3">TMN-42</strain>
    </source>
</reference>
<dbReference type="InterPro" id="IPR007569">
    <property type="entry name" value="DUF559"/>
</dbReference>
<evidence type="ECO:0000313" key="3">
    <source>
        <dbReference type="Proteomes" id="UP000237340"/>
    </source>
</evidence>
<evidence type="ECO:0000313" key="2">
    <source>
        <dbReference type="EMBL" id="POH69438.1"/>
    </source>
</evidence>
<name>A0A2S3ZLL7_9MICO</name>
<accession>A0A2S3ZLL7</accession>
<keyword evidence="3" id="KW-1185">Reference proteome</keyword>
<dbReference type="Gene3D" id="3.40.960.10">
    <property type="entry name" value="VSR Endonuclease"/>
    <property type="match status" value="1"/>
</dbReference>
<dbReference type="Pfam" id="PF04480">
    <property type="entry name" value="DUF559"/>
    <property type="match status" value="1"/>
</dbReference>
<protein>
    <recommendedName>
        <fullName evidence="1">DUF559 domain-containing protein</fullName>
    </recommendedName>
</protein>
<evidence type="ECO:0000259" key="1">
    <source>
        <dbReference type="Pfam" id="PF04480"/>
    </source>
</evidence>
<proteinExistence type="predicted"/>
<dbReference type="AlphaFoldDB" id="A0A2S3ZLL7"/>
<dbReference type="RefSeq" id="WP_103459395.1">
    <property type="nucleotide sequence ID" value="NZ_PPXD01000004.1"/>
</dbReference>
<dbReference type="Proteomes" id="UP000237340">
    <property type="component" value="Unassembled WGS sequence"/>
</dbReference>
<comment type="caution">
    <text evidence="2">The sequence shown here is derived from an EMBL/GenBank/DDBJ whole genome shotgun (WGS) entry which is preliminary data.</text>
</comment>
<feature type="domain" description="DUF559" evidence="1">
    <location>
        <begin position="233"/>
        <end position="297"/>
    </location>
</feature>